<comment type="caution">
    <text evidence="2">The sequence shown here is derived from an EMBL/GenBank/DDBJ whole genome shotgun (WGS) entry which is preliminary data.</text>
</comment>
<feature type="region of interest" description="Disordered" evidence="1">
    <location>
        <begin position="32"/>
        <end position="51"/>
    </location>
</feature>
<accession>A0A6A4EX35</accession>
<dbReference type="Proteomes" id="UP000434957">
    <property type="component" value="Unassembled WGS sequence"/>
</dbReference>
<reference evidence="2 3" key="1">
    <citation type="submission" date="2018-08" db="EMBL/GenBank/DDBJ databases">
        <title>Genomic investigation of the strawberry pathogen Phytophthora fragariae indicates pathogenicity is determined by transcriptional variation in three key races.</title>
        <authorList>
            <person name="Adams T.M."/>
            <person name="Armitage A.D."/>
            <person name="Sobczyk M.K."/>
            <person name="Bates H.J."/>
            <person name="Dunwell J.M."/>
            <person name="Nellist C.F."/>
            <person name="Harrison R.J."/>
        </authorList>
    </citation>
    <scope>NUCLEOTIDE SEQUENCE [LARGE SCALE GENOMIC DNA]</scope>
    <source>
        <strain evidence="2 3">SCRP333</strain>
    </source>
</reference>
<protein>
    <submittedName>
        <fullName evidence="2">Uncharacterized protein</fullName>
    </submittedName>
</protein>
<organism evidence="2 3">
    <name type="scientific">Phytophthora rubi</name>
    <dbReference type="NCBI Taxonomy" id="129364"/>
    <lineage>
        <taxon>Eukaryota</taxon>
        <taxon>Sar</taxon>
        <taxon>Stramenopiles</taxon>
        <taxon>Oomycota</taxon>
        <taxon>Peronosporomycetes</taxon>
        <taxon>Peronosporales</taxon>
        <taxon>Peronosporaceae</taxon>
        <taxon>Phytophthora</taxon>
    </lineage>
</organism>
<name>A0A6A4EX35_9STRA</name>
<sequence>MSSANPLCGLPAFLCHARQFRCSPIVFARLSGPAGHSHGIRRSSRSPECAL</sequence>
<dbReference type="EMBL" id="QXFT01001202">
    <property type="protein sequence ID" value="KAE9325571.1"/>
    <property type="molecule type" value="Genomic_DNA"/>
</dbReference>
<keyword evidence="3" id="KW-1185">Reference proteome</keyword>
<evidence type="ECO:0000313" key="3">
    <source>
        <dbReference type="Proteomes" id="UP000434957"/>
    </source>
</evidence>
<gene>
    <name evidence="2" type="ORF">PR003_g16446</name>
</gene>
<proteinExistence type="predicted"/>
<evidence type="ECO:0000313" key="2">
    <source>
        <dbReference type="EMBL" id="KAE9325571.1"/>
    </source>
</evidence>
<evidence type="ECO:0000256" key="1">
    <source>
        <dbReference type="SAM" id="MobiDB-lite"/>
    </source>
</evidence>
<dbReference type="AlphaFoldDB" id="A0A6A4EX35"/>